<organism evidence="3 4">
    <name type="scientific">Mycolicibacterium chitae</name>
    <name type="common">Mycobacterium chitae</name>
    <dbReference type="NCBI Taxonomy" id="1792"/>
    <lineage>
        <taxon>Bacteria</taxon>
        <taxon>Bacillati</taxon>
        <taxon>Actinomycetota</taxon>
        <taxon>Actinomycetes</taxon>
        <taxon>Mycobacteriales</taxon>
        <taxon>Mycobacteriaceae</taxon>
        <taxon>Mycolicibacterium</taxon>
    </lineage>
</organism>
<feature type="transmembrane region" description="Helical" evidence="1">
    <location>
        <begin position="146"/>
        <end position="166"/>
    </location>
</feature>
<dbReference type="RefSeq" id="WP_126334604.1">
    <property type="nucleotide sequence ID" value="NZ_AP022604.1"/>
</dbReference>
<dbReference type="SUPFAM" id="SSF52821">
    <property type="entry name" value="Rhodanese/Cell cycle control phosphatase"/>
    <property type="match status" value="1"/>
</dbReference>
<dbReference type="AlphaFoldDB" id="A0A3S4T1X1"/>
<dbReference type="InterPro" id="IPR036873">
    <property type="entry name" value="Rhodanese-like_dom_sf"/>
</dbReference>
<accession>A0A3S4T1X1</accession>
<dbReference type="Gene3D" id="6.10.140.1340">
    <property type="match status" value="1"/>
</dbReference>
<feature type="transmembrane region" description="Helical" evidence="1">
    <location>
        <begin position="121"/>
        <end position="140"/>
    </location>
</feature>
<dbReference type="PROSITE" id="PS50206">
    <property type="entry name" value="RHODANESE_3"/>
    <property type="match status" value="1"/>
</dbReference>
<feature type="domain" description="Rhodanese" evidence="2">
    <location>
        <begin position="18"/>
        <end position="108"/>
    </location>
</feature>
<evidence type="ECO:0000313" key="4">
    <source>
        <dbReference type="Proteomes" id="UP000282551"/>
    </source>
</evidence>
<dbReference type="OrthoDB" id="9800872at2"/>
<keyword evidence="1" id="KW-1133">Transmembrane helix</keyword>
<reference evidence="3 4" key="1">
    <citation type="submission" date="2018-12" db="EMBL/GenBank/DDBJ databases">
        <authorList>
            <consortium name="Pathogen Informatics"/>
        </authorList>
    </citation>
    <scope>NUCLEOTIDE SEQUENCE [LARGE SCALE GENOMIC DNA]</scope>
    <source>
        <strain evidence="3 4">NCTC10485</strain>
    </source>
</reference>
<dbReference type="InterPro" id="IPR052367">
    <property type="entry name" value="Thiosulfate_ST/Rhodanese-like"/>
</dbReference>
<dbReference type="InterPro" id="IPR021309">
    <property type="entry name" value="YgaP-like_TM"/>
</dbReference>
<evidence type="ECO:0000256" key="1">
    <source>
        <dbReference type="SAM" id="Phobius"/>
    </source>
</evidence>
<dbReference type="SMART" id="SM00450">
    <property type="entry name" value="RHOD"/>
    <property type="match status" value="1"/>
</dbReference>
<dbReference type="Pfam" id="PF00581">
    <property type="entry name" value="Rhodanese"/>
    <property type="match status" value="1"/>
</dbReference>
<sequence length="197" mass="21165">MTVPATIPAHDLRAMLVSERPPRLLDVRTPGEFETVHIAGAYNVPLDLLREHRAEIRQHLDDDVVLVCRSGQRAVQAEETLRSAGLLNVHILDGGITAWVASGFAVNRGAARWDLERQVRLVAGLIVALGILVSIVFPWAKWVAGAVGLGLTFAALTNTCAMGALLSRLPYNRGARCDAQAVVCQLVDSAATDKKAS</sequence>
<dbReference type="InterPro" id="IPR001763">
    <property type="entry name" value="Rhodanese-like_dom"/>
</dbReference>
<evidence type="ECO:0000313" key="3">
    <source>
        <dbReference type="EMBL" id="VEG48861.1"/>
    </source>
</evidence>
<gene>
    <name evidence="3" type="primary">ygaP</name>
    <name evidence="3" type="ORF">NCTC10485_03163</name>
</gene>
<protein>
    <submittedName>
        <fullName evidence="3">Rhodanese domain-containing protein</fullName>
    </submittedName>
</protein>
<keyword evidence="4" id="KW-1185">Reference proteome</keyword>
<keyword evidence="1" id="KW-0812">Transmembrane</keyword>
<dbReference type="EMBL" id="LR134355">
    <property type="protein sequence ID" value="VEG48861.1"/>
    <property type="molecule type" value="Genomic_DNA"/>
</dbReference>
<name>A0A3S4T1X1_MYCCI</name>
<evidence type="ECO:0000259" key="2">
    <source>
        <dbReference type="PROSITE" id="PS50206"/>
    </source>
</evidence>
<dbReference type="PANTHER" id="PTHR45431">
    <property type="entry name" value="RHODANESE-LIKE DOMAIN-CONTAINING PROTEIN 15, CHLOROPLASTIC"/>
    <property type="match status" value="1"/>
</dbReference>
<dbReference type="Gene3D" id="3.40.250.10">
    <property type="entry name" value="Rhodanese-like domain"/>
    <property type="match status" value="1"/>
</dbReference>
<proteinExistence type="predicted"/>
<dbReference type="PANTHER" id="PTHR45431:SF3">
    <property type="entry name" value="RHODANESE-LIKE DOMAIN-CONTAINING PROTEIN 15, CHLOROPLASTIC"/>
    <property type="match status" value="1"/>
</dbReference>
<dbReference type="Pfam" id="PF11127">
    <property type="entry name" value="YgaP-like_TM"/>
    <property type="match status" value="1"/>
</dbReference>
<keyword evidence="1" id="KW-0472">Membrane</keyword>
<dbReference type="CDD" id="cd00158">
    <property type="entry name" value="RHOD"/>
    <property type="match status" value="1"/>
</dbReference>
<dbReference type="Proteomes" id="UP000282551">
    <property type="component" value="Chromosome"/>
</dbReference>